<gene>
    <name evidence="2" type="ORF">METZ01_LOCUS165886</name>
</gene>
<protein>
    <recommendedName>
        <fullName evidence="3">VanZ-like domain-containing protein</fullName>
    </recommendedName>
</protein>
<keyword evidence="1" id="KW-0812">Transmembrane</keyword>
<dbReference type="Pfam" id="PF10043">
    <property type="entry name" value="DUF2279"/>
    <property type="match status" value="1"/>
</dbReference>
<evidence type="ECO:0000313" key="2">
    <source>
        <dbReference type="EMBL" id="SVB13032.1"/>
    </source>
</evidence>
<dbReference type="AlphaFoldDB" id="A0A382BIC1"/>
<accession>A0A382BIC1</accession>
<proteinExistence type="predicted"/>
<keyword evidence="1" id="KW-1133">Transmembrane helix</keyword>
<sequence>MLKKIFIDIIPSSLFGLMLFFLLLTPVLAIEKDQPQDKWFAIDKVQHFSYSCLVSLGTQYVLVNKMGKDETSALPVSLGISFTAGIAKEIQDSKSKNGFFSRKDLVANTMGIIFSVIIISLPSSN</sequence>
<reference evidence="2" key="1">
    <citation type="submission" date="2018-05" db="EMBL/GenBank/DDBJ databases">
        <authorList>
            <person name="Lanie J.A."/>
            <person name="Ng W.-L."/>
            <person name="Kazmierczak K.M."/>
            <person name="Andrzejewski T.M."/>
            <person name="Davidsen T.M."/>
            <person name="Wayne K.J."/>
            <person name="Tettelin H."/>
            <person name="Glass J.I."/>
            <person name="Rusch D."/>
            <person name="Podicherti R."/>
            <person name="Tsui H.-C.T."/>
            <person name="Winkler M.E."/>
        </authorList>
    </citation>
    <scope>NUCLEOTIDE SEQUENCE</scope>
</reference>
<organism evidence="2">
    <name type="scientific">marine metagenome</name>
    <dbReference type="NCBI Taxonomy" id="408172"/>
    <lineage>
        <taxon>unclassified sequences</taxon>
        <taxon>metagenomes</taxon>
        <taxon>ecological metagenomes</taxon>
    </lineage>
</organism>
<name>A0A382BIC1_9ZZZZ</name>
<evidence type="ECO:0008006" key="3">
    <source>
        <dbReference type="Google" id="ProtNLM"/>
    </source>
</evidence>
<evidence type="ECO:0000256" key="1">
    <source>
        <dbReference type="SAM" id="Phobius"/>
    </source>
</evidence>
<keyword evidence="1" id="KW-0472">Membrane</keyword>
<dbReference type="EMBL" id="UINC01029761">
    <property type="protein sequence ID" value="SVB13032.1"/>
    <property type="molecule type" value="Genomic_DNA"/>
</dbReference>
<feature type="transmembrane region" description="Helical" evidence="1">
    <location>
        <begin position="105"/>
        <end position="123"/>
    </location>
</feature>
<dbReference type="InterPro" id="IPR018736">
    <property type="entry name" value="DUF2279_periplasmic_lipo"/>
</dbReference>